<sequence length="239" mass="27364">MNFKPVKVKKIYAEIVEQIKDQIKAGKLSSGDKLPTLKEFAENLQVGQSAVREALTVLEAMGLVEIRQGGGAYIRRSQTDETIEPLSMMLLLERDLSLEVLHVRKFLEVGAAGLAATQRTAEELLTMEKALRKMEKDIQSGNLGEKADWEFHYAVAEASHNSLLIRLMHTVADNMRVSMKTNRRLLFEQNGMPKKLYEEHKKIYEAIKNQNSMLAEQNMYDHLYRVELYMGHIDLVEKK</sequence>
<feature type="domain" description="HTH gntR-type" evidence="4">
    <location>
        <begin position="9"/>
        <end position="77"/>
    </location>
</feature>
<evidence type="ECO:0000313" key="6">
    <source>
        <dbReference type="Proteomes" id="UP000095255"/>
    </source>
</evidence>
<gene>
    <name evidence="5" type="ORF">BHU72_09740</name>
</gene>
<dbReference type="InterPro" id="IPR036388">
    <property type="entry name" value="WH-like_DNA-bd_sf"/>
</dbReference>
<dbReference type="PANTHER" id="PTHR43537">
    <property type="entry name" value="TRANSCRIPTIONAL REGULATOR, GNTR FAMILY"/>
    <property type="match status" value="1"/>
</dbReference>
<evidence type="ECO:0000256" key="2">
    <source>
        <dbReference type="ARBA" id="ARBA00023125"/>
    </source>
</evidence>
<accession>A0A1E5L2W4</accession>
<dbReference type="Proteomes" id="UP000095255">
    <property type="component" value="Unassembled WGS sequence"/>
</dbReference>
<dbReference type="Gene3D" id="1.20.120.530">
    <property type="entry name" value="GntR ligand-binding domain-like"/>
    <property type="match status" value="1"/>
</dbReference>
<keyword evidence="2" id="KW-0238">DNA-binding</keyword>
<dbReference type="PRINTS" id="PR00035">
    <property type="entry name" value="HTHGNTR"/>
</dbReference>
<comment type="caution">
    <text evidence="5">The sequence shown here is derived from an EMBL/GenBank/DDBJ whole genome shotgun (WGS) entry which is preliminary data.</text>
</comment>
<dbReference type="CDD" id="cd07377">
    <property type="entry name" value="WHTH_GntR"/>
    <property type="match status" value="1"/>
</dbReference>
<dbReference type="Gene3D" id="1.10.10.10">
    <property type="entry name" value="Winged helix-like DNA-binding domain superfamily/Winged helix DNA-binding domain"/>
    <property type="match status" value="1"/>
</dbReference>
<name>A0A1E5L2W4_9FIRM</name>
<evidence type="ECO:0000259" key="4">
    <source>
        <dbReference type="PROSITE" id="PS50949"/>
    </source>
</evidence>
<dbReference type="SUPFAM" id="SSF48008">
    <property type="entry name" value="GntR ligand-binding domain-like"/>
    <property type="match status" value="1"/>
</dbReference>
<dbReference type="Pfam" id="PF00392">
    <property type="entry name" value="GntR"/>
    <property type="match status" value="1"/>
</dbReference>
<dbReference type="Pfam" id="PF07729">
    <property type="entry name" value="FCD"/>
    <property type="match status" value="1"/>
</dbReference>
<dbReference type="InterPro" id="IPR036390">
    <property type="entry name" value="WH_DNA-bd_sf"/>
</dbReference>
<dbReference type="RefSeq" id="WP_069703191.1">
    <property type="nucleotide sequence ID" value="NZ_MJAT01000038.1"/>
</dbReference>
<keyword evidence="1" id="KW-0805">Transcription regulation</keyword>
<proteinExistence type="predicted"/>
<organism evidence="5 6">
    <name type="scientific">Desulfuribacillus stibiiarsenatis</name>
    <dbReference type="NCBI Taxonomy" id="1390249"/>
    <lineage>
        <taxon>Bacteria</taxon>
        <taxon>Bacillati</taxon>
        <taxon>Bacillota</taxon>
        <taxon>Desulfuribacillia</taxon>
        <taxon>Desulfuribacillales</taxon>
        <taxon>Desulfuribacillaceae</taxon>
        <taxon>Desulfuribacillus</taxon>
    </lineage>
</organism>
<dbReference type="EMBL" id="MJAT01000038">
    <property type="protein sequence ID" value="OEH84478.1"/>
    <property type="molecule type" value="Genomic_DNA"/>
</dbReference>
<dbReference type="PANTHER" id="PTHR43537:SF5">
    <property type="entry name" value="UXU OPERON TRANSCRIPTIONAL REGULATOR"/>
    <property type="match status" value="1"/>
</dbReference>
<evidence type="ECO:0000313" key="5">
    <source>
        <dbReference type="EMBL" id="OEH84478.1"/>
    </source>
</evidence>
<dbReference type="SUPFAM" id="SSF46785">
    <property type="entry name" value="Winged helix' DNA-binding domain"/>
    <property type="match status" value="1"/>
</dbReference>
<dbReference type="OrthoDB" id="9782299at2"/>
<dbReference type="GO" id="GO:0003700">
    <property type="term" value="F:DNA-binding transcription factor activity"/>
    <property type="evidence" value="ECO:0007669"/>
    <property type="project" value="InterPro"/>
</dbReference>
<dbReference type="STRING" id="1390249.BHU72_09740"/>
<protein>
    <recommendedName>
        <fullName evidence="4">HTH gntR-type domain-containing protein</fullName>
    </recommendedName>
</protein>
<dbReference type="InterPro" id="IPR000524">
    <property type="entry name" value="Tscrpt_reg_HTH_GntR"/>
</dbReference>
<dbReference type="SMART" id="SM00895">
    <property type="entry name" value="FCD"/>
    <property type="match status" value="1"/>
</dbReference>
<keyword evidence="6" id="KW-1185">Reference proteome</keyword>
<dbReference type="SMART" id="SM00345">
    <property type="entry name" value="HTH_GNTR"/>
    <property type="match status" value="1"/>
</dbReference>
<reference evidence="5 6" key="1">
    <citation type="submission" date="2016-09" db="EMBL/GenBank/DDBJ databases">
        <title>Desulfuribacillus arsenicus sp. nov., an obligately anaerobic, dissimilatory arsenic- and antimonate-reducing bacterium isolated from anoxic sediments.</title>
        <authorList>
            <person name="Abin C.A."/>
            <person name="Hollibaugh J.T."/>
        </authorList>
    </citation>
    <scope>NUCLEOTIDE SEQUENCE [LARGE SCALE GENOMIC DNA]</scope>
    <source>
        <strain evidence="5 6">MLFW-2</strain>
    </source>
</reference>
<dbReference type="AlphaFoldDB" id="A0A1E5L2W4"/>
<evidence type="ECO:0000256" key="1">
    <source>
        <dbReference type="ARBA" id="ARBA00023015"/>
    </source>
</evidence>
<dbReference type="PROSITE" id="PS50949">
    <property type="entry name" value="HTH_GNTR"/>
    <property type="match status" value="1"/>
</dbReference>
<dbReference type="InterPro" id="IPR011711">
    <property type="entry name" value="GntR_C"/>
</dbReference>
<keyword evidence="3" id="KW-0804">Transcription</keyword>
<evidence type="ECO:0000256" key="3">
    <source>
        <dbReference type="ARBA" id="ARBA00023163"/>
    </source>
</evidence>
<dbReference type="InterPro" id="IPR008920">
    <property type="entry name" value="TF_FadR/GntR_C"/>
</dbReference>
<dbReference type="GO" id="GO:0003677">
    <property type="term" value="F:DNA binding"/>
    <property type="evidence" value="ECO:0007669"/>
    <property type="project" value="UniProtKB-KW"/>
</dbReference>